<keyword evidence="8" id="KW-1185">Reference proteome</keyword>
<dbReference type="PANTHER" id="PTHR45776:SF2">
    <property type="entry name" value="MIP04163P"/>
    <property type="match status" value="1"/>
</dbReference>
<dbReference type="EMBL" id="PJQM01000138">
    <property type="protein sequence ID" value="RCI06518.1"/>
    <property type="molecule type" value="Genomic_DNA"/>
</dbReference>
<proteinExistence type="predicted"/>
<comment type="caution">
    <text evidence="7">The sequence shown here is derived from an EMBL/GenBank/DDBJ whole genome shotgun (WGS) entry which is preliminary data.</text>
</comment>
<reference evidence="7 8" key="1">
    <citation type="journal article" date="2018" name="G3 (Bethesda)">
        <title>Phylogenetic and Phylogenomic Definition of Rhizopus Species.</title>
        <authorList>
            <person name="Gryganskyi A.P."/>
            <person name="Golan J."/>
            <person name="Dolatabadi S."/>
            <person name="Mondo S."/>
            <person name="Robb S."/>
            <person name="Idnurm A."/>
            <person name="Muszewska A."/>
            <person name="Steczkiewicz K."/>
            <person name="Masonjones S."/>
            <person name="Liao H.L."/>
            <person name="Gajdeczka M.T."/>
            <person name="Anike F."/>
            <person name="Vuek A."/>
            <person name="Anishchenko I.M."/>
            <person name="Voigt K."/>
            <person name="de Hoog G.S."/>
            <person name="Smith M.E."/>
            <person name="Heitman J."/>
            <person name="Vilgalys R."/>
            <person name="Stajich J.E."/>
        </authorList>
    </citation>
    <scope>NUCLEOTIDE SEQUENCE [LARGE SCALE GENOMIC DNA]</scope>
    <source>
        <strain evidence="7 8">LSU 92-RS-03</strain>
    </source>
</reference>
<dbReference type="GO" id="GO:0000978">
    <property type="term" value="F:RNA polymerase II cis-regulatory region sequence-specific DNA binding"/>
    <property type="evidence" value="ECO:0007669"/>
    <property type="project" value="TreeGrafter"/>
</dbReference>
<evidence type="ECO:0000259" key="6">
    <source>
        <dbReference type="PROSITE" id="PS50888"/>
    </source>
</evidence>
<evidence type="ECO:0000313" key="7">
    <source>
        <dbReference type="EMBL" id="RCI06518.1"/>
    </source>
</evidence>
<evidence type="ECO:0000256" key="4">
    <source>
        <dbReference type="ARBA" id="ARBA00023163"/>
    </source>
</evidence>
<dbReference type="PANTHER" id="PTHR45776">
    <property type="entry name" value="MIP04163P"/>
    <property type="match status" value="1"/>
</dbReference>
<evidence type="ECO:0000256" key="2">
    <source>
        <dbReference type="ARBA" id="ARBA00023015"/>
    </source>
</evidence>
<dbReference type="AlphaFoldDB" id="A0A367KWD6"/>
<evidence type="ECO:0000256" key="5">
    <source>
        <dbReference type="ARBA" id="ARBA00023242"/>
    </source>
</evidence>
<evidence type="ECO:0000313" key="8">
    <source>
        <dbReference type="Proteomes" id="UP000253551"/>
    </source>
</evidence>
<feature type="domain" description="BHLH" evidence="6">
    <location>
        <begin position="119"/>
        <end position="171"/>
    </location>
</feature>
<sequence length="375" mass="43774">MHISPLQHIESKNLFDDSMVDPFNQYKSLYSSTVKHPQNSIYQNNDAFSKDNIRKHTSLPPLSSRQSFQTHPTDIKHPLQPVCFQNDLIQLKKDTINDHFKDDYMNQQNMQGMMEKMRMRRESHNAVERKRRDNINDRIQELGTLLPKAAENNKISKGTILRKSIEQIRQLQNDAYIYRQKIQELEAVLQQHLEKDNNDADTDASEALAFWSKIFTKANKKLSGKPVVKAMAHKFQEYLADETVQKIFKPNFSEPRTETVGLKKTSSNRQRLRINFQVDTTILLRKSNADESCKNKSEEIISQHKDSKLNDYNTGHIMVNVKRILFKEAEDLHNNNYMKSLALSFFERKRMCLGLSELLGLINQQSQRKLFDTAT</sequence>
<dbReference type="InterPro" id="IPR036638">
    <property type="entry name" value="HLH_DNA-bd_sf"/>
</dbReference>
<dbReference type="OrthoDB" id="690068at2759"/>
<dbReference type="SUPFAM" id="SSF47459">
    <property type="entry name" value="HLH, helix-loop-helix DNA-binding domain"/>
    <property type="match status" value="1"/>
</dbReference>
<accession>A0A367KWD6</accession>
<evidence type="ECO:0000256" key="1">
    <source>
        <dbReference type="ARBA" id="ARBA00004123"/>
    </source>
</evidence>
<name>A0A367KWD6_RHIST</name>
<keyword evidence="2" id="KW-0805">Transcription regulation</keyword>
<dbReference type="STRING" id="4846.A0A367KWD6"/>
<dbReference type="GO" id="GO:0005634">
    <property type="term" value="C:nucleus"/>
    <property type="evidence" value="ECO:0007669"/>
    <property type="project" value="UniProtKB-SubCell"/>
</dbReference>
<keyword evidence="4" id="KW-0804">Transcription</keyword>
<comment type="subcellular location">
    <subcellularLocation>
        <location evidence="1">Nucleus</location>
    </subcellularLocation>
</comment>
<dbReference type="Gene3D" id="4.10.280.10">
    <property type="entry name" value="Helix-loop-helix DNA-binding domain"/>
    <property type="match status" value="1"/>
</dbReference>
<keyword evidence="5" id="KW-0539">Nucleus</keyword>
<keyword evidence="3" id="KW-0238">DNA-binding</keyword>
<dbReference type="Proteomes" id="UP000253551">
    <property type="component" value="Unassembled WGS sequence"/>
</dbReference>
<dbReference type="GO" id="GO:0046983">
    <property type="term" value="F:protein dimerization activity"/>
    <property type="evidence" value="ECO:0007669"/>
    <property type="project" value="InterPro"/>
</dbReference>
<dbReference type="SMART" id="SM00353">
    <property type="entry name" value="HLH"/>
    <property type="match status" value="1"/>
</dbReference>
<dbReference type="PROSITE" id="PS50888">
    <property type="entry name" value="BHLH"/>
    <property type="match status" value="1"/>
</dbReference>
<gene>
    <name evidence="7" type="ORF">CU098_013315</name>
</gene>
<evidence type="ECO:0000256" key="3">
    <source>
        <dbReference type="ARBA" id="ARBA00023125"/>
    </source>
</evidence>
<organism evidence="7 8">
    <name type="scientific">Rhizopus stolonifer</name>
    <name type="common">Rhizopus nigricans</name>
    <dbReference type="NCBI Taxonomy" id="4846"/>
    <lineage>
        <taxon>Eukaryota</taxon>
        <taxon>Fungi</taxon>
        <taxon>Fungi incertae sedis</taxon>
        <taxon>Mucoromycota</taxon>
        <taxon>Mucoromycotina</taxon>
        <taxon>Mucoromycetes</taxon>
        <taxon>Mucorales</taxon>
        <taxon>Mucorineae</taxon>
        <taxon>Rhizopodaceae</taxon>
        <taxon>Rhizopus</taxon>
    </lineage>
</organism>
<dbReference type="Pfam" id="PF00010">
    <property type="entry name" value="HLH"/>
    <property type="match status" value="1"/>
</dbReference>
<protein>
    <recommendedName>
        <fullName evidence="6">BHLH domain-containing protein</fullName>
    </recommendedName>
</protein>
<dbReference type="GO" id="GO:0000981">
    <property type="term" value="F:DNA-binding transcription factor activity, RNA polymerase II-specific"/>
    <property type="evidence" value="ECO:0007669"/>
    <property type="project" value="TreeGrafter"/>
</dbReference>
<dbReference type="InterPro" id="IPR011598">
    <property type="entry name" value="bHLH_dom"/>
</dbReference>